<dbReference type="PANTHER" id="PTHR23132:SF23">
    <property type="entry name" value="D-ALANINE--D-ALANINE LIGASE B"/>
    <property type="match status" value="1"/>
</dbReference>
<evidence type="ECO:0000313" key="6">
    <source>
        <dbReference type="Proteomes" id="UP000634229"/>
    </source>
</evidence>
<keyword evidence="6" id="KW-1185">Reference proteome</keyword>
<dbReference type="PROSITE" id="PS50975">
    <property type="entry name" value="ATP_GRASP"/>
    <property type="match status" value="1"/>
</dbReference>
<dbReference type="InterPro" id="IPR011761">
    <property type="entry name" value="ATP-grasp"/>
</dbReference>
<keyword evidence="2" id="KW-0436">Ligase</keyword>
<accession>A0ABS1NBJ6</accession>
<evidence type="ECO:0000256" key="3">
    <source>
        <dbReference type="PROSITE-ProRule" id="PRU00409"/>
    </source>
</evidence>
<keyword evidence="3" id="KW-0067">ATP-binding</keyword>
<name>A0ABS1NBJ6_9ACTN</name>
<comment type="similarity">
    <text evidence="1">Belongs to the D-alanine--D-alanine ligase family.</text>
</comment>
<feature type="domain" description="ATP-grasp" evidence="4">
    <location>
        <begin position="103"/>
        <end position="301"/>
    </location>
</feature>
<proteinExistence type="inferred from homology"/>
<dbReference type="InterPro" id="IPR011095">
    <property type="entry name" value="Dala_Dala_lig_C"/>
</dbReference>
<dbReference type="Proteomes" id="UP000634229">
    <property type="component" value="Unassembled WGS sequence"/>
</dbReference>
<evidence type="ECO:0000256" key="2">
    <source>
        <dbReference type="ARBA" id="ARBA00022598"/>
    </source>
</evidence>
<evidence type="ECO:0000259" key="4">
    <source>
        <dbReference type="PROSITE" id="PS50975"/>
    </source>
</evidence>
<dbReference type="EMBL" id="JAERRF010000005">
    <property type="protein sequence ID" value="MBL1097211.1"/>
    <property type="molecule type" value="Genomic_DNA"/>
</dbReference>
<reference evidence="5 6" key="1">
    <citation type="submission" date="2021-01" db="EMBL/GenBank/DDBJ databases">
        <title>WGS of actinomycetes isolated from Thailand.</title>
        <authorList>
            <person name="Thawai C."/>
        </authorList>
    </citation>
    <scope>NUCLEOTIDE SEQUENCE [LARGE SCALE GENOMIC DNA]</scope>
    <source>
        <strain evidence="5 6">CA1R205</strain>
    </source>
</reference>
<evidence type="ECO:0000313" key="5">
    <source>
        <dbReference type="EMBL" id="MBL1097211.1"/>
    </source>
</evidence>
<dbReference type="PANTHER" id="PTHR23132">
    <property type="entry name" value="D-ALANINE--D-ALANINE LIGASE"/>
    <property type="match status" value="1"/>
</dbReference>
<dbReference type="Pfam" id="PF07478">
    <property type="entry name" value="Dala_Dala_lig_C"/>
    <property type="match status" value="1"/>
</dbReference>
<comment type="caution">
    <text evidence="5">The sequence shown here is derived from an EMBL/GenBank/DDBJ whole genome shotgun (WGS) entry which is preliminary data.</text>
</comment>
<dbReference type="Gene3D" id="3.30.1490.20">
    <property type="entry name" value="ATP-grasp fold, A domain"/>
    <property type="match status" value="1"/>
</dbReference>
<keyword evidence="3" id="KW-0547">Nucleotide-binding</keyword>
<organism evidence="5 6">
    <name type="scientific">Streptomyces coffeae</name>
    <dbReference type="NCBI Taxonomy" id="621382"/>
    <lineage>
        <taxon>Bacteria</taxon>
        <taxon>Bacillati</taxon>
        <taxon>Actinomycetota</taxon>
        <taxon>Actinomycetes</taxon>
        <taxon>Kitasatosporales</taxon>
        <taxon>Streptomycetaceae</taxon>
        <taxon>Streptomyces</taxon>
    </lineage>
</organism>
<dbReference type="RefSeq" id="WP_201874328.1">
    <property type="nucleotide sequence ID" value="NZ_JAERRF010000005.1"/>
</dbReference>
<gene>
    <name evidence="5" type="ORF">JK363_11095</name>
</gene>
<evidence type="ECO:0000256" key="1">
    <source>
        <dbReference type="ARBA" id="ARBA00010871"/>
    </source>
</evidence>
<sequence length="336" mass="36201">MDDIHVVVLRAERLDPLDGWGDEEAVESVVNAMVLCGIRAESKLVRSVHDLERYRDRPGLLAFPHSRRLSSAESLIEPLEAWGVPLVGSGSTGLAAQHKGNAKRLLAKAGVPTPAYALADHQMDPRSLVARLGLPLVVKPVAGAESVGVVKCDDLSSLRAALRTPGLLVEEWKRHRELTVAILGNGGDRIAAPAEVVLPDAQYFLDVTTKRERITSTLAPAPDDEVTREAVAAALEACRILDVRDWARVDVLIDHDGKPYVIDVNAMPGMRRSTDHPSYLPWCFALDQGMPYHQVVSTVIGAAAARCGQYDGFQPGAEAARRGLVPTAQQGPNASC</sequence>
<protein>
    <submittedName>
        <fullName evidence="5">ATP-grasp domain-containing protein</fullName>
    </submittedName>
</protein>
<dbReference type="SUPFAM" id="SSF56059">
    <property type="entry name" value="Glutathione synthetase ATP-binding domain-like"/>
    <property type="match status" value="1"/>
</dbReference>
<dbReference type="InterPro" id="IPR013815">
    <property type="entry name" value="ATP_grasp_subdomain_1"/>
</dbReference>
<dbReference type="Gene3D" id="3.30.470.20">
    <property type="entry name" value="ATP-grasp fold, B domain"/>
    <property type="match status" value="1"/>
</dbReference>